<feature type="transmembrane region" description="Helical" evidence="1">
    <location>
        <begin position="240"/>
        <end position="261"/>
    </location>
</feature>
<feature type="transmembrane region" description="Helical" evidence="1">
    <location>
        <begin position="137"/>
        <end position="159"/>
    </location>
</feature>
<dbReference type="STRING" id="93625.A0A409WID8"/>
<feature type="transmembrane region" description="Helical" evidence="1">
    <location>
        <begin position="281"/>
        <end position="306"/>
    </location>
</feature>
<comment type="caution">
    <text evidence="2">The sequence shown here is derived from an EMBL/GenBank/DDBJ whole genome shotgun (WGS) entry which is preliminary data.</text>
</comment>
<keyword evidence="1" id="KW-0472">Membrane</keyword>
<feature type="transmembrane region" description="Helical" evidence="1">
    <location>
        <begin position="24"/>
        <end position="45"/>
    </location>
</feature>
<accession>A0A409WID8</accession>
<dbReference type="InParanoid" id="A0A409WID8"/>
<reference evidence="2 3" key="1">
    <citation type="journal article" date="2018" name="Evol. Lett.">
        <title>Horizontal gene cluster transfer increased hallucinogenic mushroom diversity.</title>
        <authorList>
            <person name="Reynolds H.T."/>
            <person name="Vijayakumar V."/>
            <person name="Gluck-Thaler E."/>
            <person name="Korotkin H.B."/>
            <person name="Matheny P.B."/>
            <person name="Slot J.C."/>
        </authorList>
    </citation>
    <scope>NUCLEOTIDE SEQUENCE [LARGE SCALE GENOMIC DNA]</scope>
    <source>
        <strain evidence="2 3">2631</strain>
    </source>
</reference>
<dbReference type="EMBL" id="NHYD01003423">
    <property type="protein sequence ID" value="PPQ78255.1"/>
    <property type="molecule type" value="Genomic_DNA"/>
</dbReference>
<protein>
    <submittedName>
        <fullName evidence="2">Uncharacterized protein</fullName>
    </submittedName>
</protein>
<gene>
    <name evidence="2" type="ORF">CVT25_011714</name>
</gene>
<keyword evidence="1" id="KW-0812">Transmembrane</keyword>
<dbReference type="AlphaFoldDB" id="A0A409WID8"/>
<evidence type="ECO:0000256" key="1">
    <source>
        <dbReference type="SAM" id="Phobius"/>
    </source>
</evidence>
<evidence type="ECO:0000313" key="3">
    <source>
        <dbReference type="Proteomes" id="UP000283269"/>
    </source>
</evidence>
<feature type="transmembrane region" description="Helical" evidence="1">
    <location>
        <begin position="165"/>
        <end position="184"/>
    </location>
</feature>
<feature type="transmembrane region" description="Helical" evidence="1">
    <location>
        <begin position="57"/>
        <end position="83"/>
    </location>
</feature>
<evidence type="ECO:0000313" key="2">
    <source>
        <dbReference type="EMBL" id="PPQ78255.1"/>
    </source>
</evidence>
<dbReference type="Proteomes" id="UP000283269">
    <property type="component" value="Unassembled WGS sequence"/>
</dbReference>
<sequence>MSTQVPILPELPVQRAEIGSQLNALVLAIFMLGMYTIVYFGTLYVCVTSKISRGRVVIGAISMLYVFGVVGLGFDWALLQWFFLKNGDTRQTVFVSLSTVPGWFLSVRNMFMFGMLLISDGLKIWRCLHVWNRSYRVILIPLILYIGEIGQCMSCPSYNISSDMISPLGIFVAAMIILFIMSAGSTPSQSMLPNNVQSAGYFLSAATSLTATVLIGSRVKAVTNEGTSEASGQFKNILEIMIQSVAIYSLAIIMQAISVVIPNDGTTPQLTALQNYSSAILTPVAGIAPTIMVARVCLAADTSVIWSKSRKLTSLRFQTPRGASSENKPEV</sequence>
<name>A0A409WID8_PSICY</name>
<proteinExistence type="predicted"/>
<keyword evidence="3" id="KW-1185">Reference proteome</keyword>
<keyword evidence="1" id="KW-1133">Transmembrane helix</keyword>
<dbReference type="OrthoDB" id="3265004at2759"/>
<organism evidence="2 3">
    <name type="scientific">Psilocybe cyanescens</name>
    <dbReference type="NCBI Taxonomy" id="93625"/>
    <lineage>
        <taxon>Eukaryota</taxon>
        <taxon>Fungi</taxon>
        <taxon>Dikarya</taxon>
        <taxon>Basidiomycota</taxon>
        <taxon>Agaricomycotina</taxon>
        <taxon>Agaricomycetes</taxon>
        <taxon>Agaricomycetidae</taxon>
        <taxon>Agaricales</taxon>
        <taxon>Agaricineae</taxon>
        <taxon>Strophariaceae</taxon>
        <taxon>Psilocybe</taxon>
    </lineage>
</organism>